<keyword evidence="5 7" id="KW-0456">Lyase</keyword>
<dbReference type="InterPro" id="IPR015421">
    <property type="entry name" value="PyrdxlP-dep_Trfase_major"/>
</dbReference>
<protein>
    <submittedName>
        <fullName evidence="8">Aminotransferase class V-fold PLP-dependent enzyme</fullName>
    </submittedName>
</protein>
<gene>
    <name evidence="8" type="ORF">HCN56_19825</name>
</gene>
<name>A0A7X6I0J0_9ACTN</name>
<evidence type="ECO:0000313" key="8">
    <source>
        <dbReference type="EMBL" id="NJQ07771.1"/>
    </source>
</evidence>
<keyword evidence="9" id="KW-1185">Reference proteome</keyword>
<reference evidence="8 9" key="1">
    <citation type="submission" date="2020-03" db="EMBL/GenBank/DDBJ databases">
        <title>Draft genome of Streptomyces sp. ventii, isolated from the Axial Seamount in the Pacific Ocean, and resequencing of the two type strains Streptomyces lonarensis strain NCL 716 and Streptomyces bohaiensis strain 11A07.</title>
        <authorList>
            <person name="Loughran R.M."/>
            <person name="Pfannmuller K.M."/>
            <person name="Wasson B.J."/>
            <person name="Deadmond M.C."/>
            <person name="Paddock B.E."/>
            <person name="Koyack M.J."/>
            <person name="Gallegos D.A."/>
            <person name="Mitchell E.A."/>
            <person name="Ushijima B."/>
            <person name="Saw J.H."/>
            <person name="Mcphail K.L."/>
            <person name="Videau P."/>
        </authorList>
    </citation>
    <scope>NUCLEOTIDE SEQUENCE [LARGE SCALE GENOMIC DNA]</scope>
    <source>
        <strain evidence="8 9">NCL716</strain>
    </source>
</reference>
<evidence type="ECO:0000313" key="9">
    <source>
        <dbReference type="Proteomes" id="UP000578686"/>
    </source>
</evidence>
<keyword evidence="8" id="KW-0808">Transferase</keyword>
<accession>A0A7X6I0J0</accession>
<dbReference type="AlphaFoldDB" id="A0A7X6I0J0"/>
<dbReference type="GO" id="GO:0005737">
    <property type="term" value="C:cytoplasm"/>
    <property type="evidence" value="ECO:0007669"/>
    <property type="project" value="TreeGrafter"/>
</dbReference>
<comment type="cofactor">
    <cofactor evidence="1 6 7">
        <name>pyridoxal 5'-phosphate</name>
        <dbReference type="ChEBI" id="CHEBI:597326"/>
    </cofactor>
</comment>
<evidence type="ECO:0000256" key="7">
    <source>
        <dbReference type="RuleBase" id="RU000382"/>
    </source>
</evidence>
<evidence type="ECO:0000256" key="2">
    <source>
        <dbReference type="ARBA" id="ARBA00009533"/>
    </source>
</evidence>
<evidence type="ECO:0000256" key="4">
    <source>
        <dbReference type="ARBA" id="ARBA00022898"/>
    </source>
</evidence>
<comment type="similarity">
    <text evidence="2 7">Belongs to the group II decarboxylase family.</text>
</comment>
<dbReference type="GO" id="GO:0008483">
    <property type="term" value="F:transaminase activity"/>
    <property type="evidence" value="ECO:0007669"/>
    <property type="project" value="UniProtKB-KW"/>
</dbReference>
<dbReference type="Proteomes" id="UP000578686">
    <property type="component" value="Unassembled WGS sequence"/>
</dbReference>
<keyword evidence="8" id="KW-0032">Aminotransferase</keyword>
<proteinExistence type="inferred from homology"/>
<dbReference type="InterPro" id="IPR002129">
    <property type="entry name" value="PyrdxlP-dep_de-COase"/>
</dbReference>
<dbReference type="SUPFAM" id="SSF53383">
    <property type="entry name" value="PLP-dependent transferases"/>
    <property type="match status" value="1"/>
</dbReference>
<dbReference type="PANTHER" id="PTHR45677:SF8">
    <property type="entry name" value="CYSTEINE SULFINIC ACID DECARBOXYLASE"/>
    <property type="match status" value="1"/>
</dbReference>
<organism evidence="8 9">
    <name type="scientific">Streptomyces lonarensis</name>
    <dbReference type="NCBI Taxonomy" id="700599"/>
    <lineage>
        <taxon>Bacteria</taxon>
        <taxon>Bacillati</taxon>
        <taxon>Actinomycetota</taxon>
        <taxon>Actinomycetes</taxon>
        <taxon>Kitasatosporales</taxon>
        <taxon>Streptomycetaceae</taxon>
        <taxon>Streptomyces</taxon>
    </lineage>
</organism>
<sequence length="501" mass="51305">MADISSLLAGAVGTSLAHHAPGPLPAGTPAEVLAAASRALGPAALPERGAGELPALQLLARVMSEYGVNLAHPHAAAHLQPPTLTVAVAADVLASAGNGSLDTYDSGPAGIAVERWLIGALTRLARLGPDADGVLTPGGSLSNLLGLHLARDAAALRRGVDVRRHGVAALPGPRVLCSEIAHFSVHRACAALGLGEDAVIPVATDRDHRMRPDALADALAALGPDETPIAVVATAGTTDFGTVDPLPAVTEIAAHHGVWTHVDAAYGFGTLFSDRLAGRLDGIESADSVTLDLHKIGWLPAATSVLLVSDPAGFGALDREVAYLNPADDADAGFDGLLGRSLQTTRRADAVKAAAAFLAHGRSGLGAMVDRCHDLARHAQARIESEPALELVAGADLTTVVFRYRGADPAADDRLNAALRRSLLETGTALIGRTEVRLPGADPAADPALAGAPATDAAPRRVCLKFTLLNPTTTTDDIDRLVAAVLAAGRRCGHHARERTA</sequence>
<dbReference type="GO" id="GO:0030170">
    <property type="term" value="F:pyridoxal phosphate binding"/>
    <property type="evidence" value="ECO:0007669"/>
    <property type="project" value="InterPro"/>
</dbReference>
<dbReference type="GO" id="GO:0004058">
    <property type="term" value="F:aromatic-L-amino-acid decarboxylase activity"/>
    <property type="evidence" value="ECO:0007669"/>
    <property type="project" value="UniProtKB-ARBA"/>
</dbReference>
<dbReference type="Gene3D" id="3.90.1150.170">
    <property type="match status" value="1"/>
</dbReference>
<dbReference type="GO" id="GO:0019752">
    <property type="term" value="P:carboxylic acid metabolic process"/>
    <property type="evidence" value="ECO:0007669"/>
    <property type="project" value="InterPro"/>
</dbReference>
<evidence type="ECO:0000256" key="6">
    <source>
        <dbReference type="PIRSR" id="PIRSR602129-50"/>
    </source>
</evidence>
<comment type="caution">
    <text evidence="8">The sequence shown here is derived from an EMBL/GenBank/DDBJ whole genome shotgun (WGS) entry which is preliminary data.</text>
</comment>
<dbReference type="InterPro" id="IPR015422">
    <property type="entry name" value="PyrdxlP-dep_Trfase_small"/>
</dbReference>
<dbReference type="Gene3D" id="3.40.640.10">
    <property type="entry name" value="Type I PLP-dependent aspartate aminotransferase-like (Major domain)"/>
    <property type="match status" value="1"/>
</dbReference>
<dbReference type="Gene3D" id="3.90.1150.10">
    <property type="entry name" value="Aspartate Aminotransferase, domain 1"/>
    <property type="match status" value="1"/>
</dbReference>
<dbReference type="Pfam" id="PF00282">
    <property type="entry name" value="Pyridoxal_deC"/>
    <property type="match status" value="1"/>
</dbReference>
<keyword evidence="3" id="KW-0210">Decarboxylase</keyword>
<dbReference type="InterPro" id="IPR015424">
    <property type="entry name" value="PyrdxlP-dep_Trfase"/>
</dbReference>
<evidence type="ECO:0000256" key="1">
    <source>
        <dbReference type="ARBA" id="ARBA00001933"/>
    </source>
</evidence>
<feature type="modified residue" description="N6-(pyridoxal phosphate)lysine" evidence="6">
    <location>
        <position position="295"/>
    </location>
</feature>
<evidence type="ECO:0000256" key="5">
    <source>
        <dbReference type="ARBA" id="ARBA00023239"/>
    </source>
</evidence>
<evidence type="ECO:0000256" key="3">
    <source>
        <dbReference type="ARBA" id="ARBA00022793"/>
    </source>
</evidence>
<dbReference type="PANTHER" id="PTHR45677">
    <property type="entry name" value="GLUTAMATE DECARBOXYLASE-RELATED"/>
    <property type="match status" value="1"/>
</dbReference>
<dbReference type="EMBL" id="JAAVJD010000197">
    <property type="protein sequence ID" value="NJQ07771.1"/>
    <property type="molecule type" value="Genomic_DNA"/>
</dbReference>
<keyword evidence="4 6" id="KW-0663">Pyridoxal phosphate</keyword>